<evidence type="ECO:0000256" key="2">
    <source>
        <dbReference type="SAM" id="SignalP"/>
    </source>
</evidence>
<gene>
    <name evidence="3" type="ORF">J41TS12_17000</name>
</gene>
<feature type="transmembrane region" description="Helical" evidence="1">
    <location>
        <begin position="252"/>
        <end position="271"/>
    </location>
</feature>
<evidence type="ECO:0008006" key="5">
    <source>
        <dbReference type="Google" id="ProtNLM"/>
    </source>
</evidence>
<dbReference type="AlphaFoldDB" id="A0A919XRW5"/>
<dbReference type="RefSeq" id="WP_212939160.1">
    <property type="nucleotide sequence ID" value="NZ_BORR01000005.1"/>
</dbReference>
<evidence type="ECO:0000313" key="3">
    <source>
        <dbReference type="EMBL" id="GIO36839.1"/>
    </source>
</evidence>
<organism evidence="3 4">
    <name type="scientific">Paenibacillus antibioticophila</name>
    <dbReference type="NCBI Taxonomy" id="1274374"/>
    <lineage>
        <taxon>Bacteria</taxon>
        <taxon>Bacillati</taxon>
        <taxon>Bacillota</taxon>
        <taxon>Bacilli</taxon>
        <taxon>Bacillales</taxon>
        <taxon>Paenibacillaceae</taxon>
        <taxon>Paenibacillus</taxon>
    </lineage>
</organism>
<reference evidence="3 4" key="1">
    <citation type="submission" date="2021-03" db="EMBL/GenBank/DDBJ databases">
        <title>Antimicrobial resistance genes in bacteria isolated from Japanese honey, and their potential for conferring macrolide and lincosamide resistance in the American foulbrood pathogen Paenibacillus larvae.</title>
        <authorList>
            <person name="Okamoto M."/>
            <person name="Kumagai M."/>
            <person name="Kanamori H."/>
            <person name="Takamatsu D."/>
        </authorList>
    </citation>
    <scope>NUCLEOTIDE SEQUENCE [LARGE SCALE GENOMIC DNA]</scope>
    <source>
        <strain evidence="3 4">J41TS12</strain>
    </source>
</reference>
<name>A0A919XRW5_9BACL</name>
<keyword evidence="1" id="KW-0472">Membrane</keyword>
<keyword evidence="1" id="KW-0812">Transmembrane</keyword>
<dbReference type="InterPro" id="IPR014231">
    <property type="entry name" value="Spore_YpjB"/>
</dbReference>
<evidence type="ECO:0000313" key="4">
    <source>
        <dbReference type="Proteomes" id="UP000681162"/>
    </source>
</evidence>
<proteinExistence type="predicted"/>
<accession>A0A919XRW5</accession>
<dbReference type="EMBL" id="BORR01000005">
    <property type="protein sequence ID" value="GIO36839.1"/>
    <property type="molecule type" value="Genomic_DNA"/>
</dbReference>
<comment type="caution">
    <text evidence="3">The sequence shown here is derived from an EMBL/GenBank/DDBJ whole genome shotgun (WGS) entry which is preliminary data.</text>
</comment>
<dbReference type="Pfam" id="PF09577">
    <property type="entry name" value="Spore_YpjB"/>
    <property type="match status" value="1"/>
</dbReference>
<feature type="signal peptide" evidence="2">
    <location>
        <begin position="1"/>
        <end position="31"/>
    </location>
</feature>
<dbReference type="Proteomes" id="UP000681162">
    <property type="component" value="Unassembled WGS sequence"/>
</dbReference>
<sequence>MNILALNRRLLLSLCCILLFTVWLSPAIAHAEGNHTALPKGNEREQKLAQFEQITEKLYRDMQDINLTDAPKQMELLIDSLEGLSFQGLTSVEGIHALAEVIMDTRGTLAEVNVDPEAWARSSAKLRLAVNSLAHQDKALWVQYYKVLADDLAGMTKSRAEGKRTVLREYFLSLQSHYDIVRPALIISRQPSEVNKFDSWLSYMGQISKDASADDASLSRSLEQGEAALKELFGRKGADPVFLPIAGYRNPWSWTLLIGGWILLALVYTGLRKYQAYQNVESVHGPSERADRFRF</sequence>
<keyword evidence="4" id="KW-1185">Reference proteome</keyword>
<keyword evidence="2" id="KW-0732">Signal</keyword>
<protein>
    <recommendedName>
        <fullName evidence="5">Sporulation protein YpjB</fullName>
    </recommendedName>
</protein>
<keyword evidence="1" id="KW-1133">Transmembrane helix</keyword>
<feature type="chain" id="PRO_5037340839" description="Sporulation protein YpjB" evidence="2">
    <location>
        <begin position="32"/>
        <end position="295"/>
    </location>
</feature>
<evidence type="ECO:0000256" key="1">
    <source>
        <dbReference type="SAM" id="Phobius"/>
    </source>
</evidence>